<keyword evidence="9" id="KW-0732">Signal</keyword>
<evidence type="ECO:0000256" key="19">
    <source>
        <dbReference type="PROSITE-ProRule" id="PRU00169"/>
    </source>
</evidence>
<dbReference type="AlphaFoldDB" id="A0A1U9V0U3"/>
<feature type="domain" description="HPt" evidence="23">
    <location>
        <begin position="1046"/>
        <end position="1142"/>
    </location>
</feature>
<evidence type="ECO:0000313" key="24">
    <source>
        <dbReference type="EMBL" id="AQV98584.1"/>
    </source>
</evidence>
<evidence type="ECO:0000256" key="17">
    <source>
        <dbReference type="ARBA" id="ARBA00070152"/>
    </source>
</evidence>
<dbReference type="EC" id="2.7.13.3" evidence="3"/>
<keyword evidence="13" id="KW-0902">Two-component regulatory system</keyword>
<dbReference type="Pfam" id="PF00072">
    <property type="entry name" value="Response_reg"/>
    <property type="match status" value="1"/>
</dbReference>
<dbReference type="PANTHER" id="PTHR43047:SF64">
    <property type="entry name" value="HISTIDINE KINASE CONTAINING CHEY-HOMOLOGOUS RECEIVER DOMAIN AND PAS DOMAIN-RELATED"/>
    <property type="match status" value="1"/>
</dbReference>
<evidence type="ECO:0000256" key="14">
    <source>
        <dbReference type="ARBA" id="ARBA00023026"/>
    </source>
</evidence>
<dbReference type="CDD" id="cd17546">
    <property type="entry name" value="REC_hyHK_CKI1_RcsC-like"/>
    <property type="match status" value="1"/>
</dbReference>
<evidence type="ECO:0000313" key="25">
    <source>
        <dbReference type="Proteomes" id="UP000189627"/>
    </source>
</evidence>
<comment type="catalytic activity">
    <reaction evidence="1">
        <text>ATP + protein L-histidine = ADP + protein N-phospho-L-histidine.</text>
        <dbReference type="EC" id="2.7.13.3"/>
    </reaction>
</comment>
<evidence type="ECO:0000259" key="21">
    <source>
        <dbReference type="PROSITE" id="PS50109"/>
    </source>
</evidence>
<dbReference type="Pfam" id="PF02518">
    <property type="entry name" value="HATPase_c"/>
    <property type="match status" value="1"/>
</dbReference>
<dbReference type="EMBL" id="CP017758">
    <property type="protein sequence ID" value="AQV98584.1"/>
    <property type="molecule type" value="Genomic_DNA"/>
</dbReference>
<dbReference type="Pfam" id="PF01627">
    <property type="entry name" value="Hpt"/>
    <property type="match status" value="1"/>
</dbReference>
<dbReference type="InterPro" id="IPR004358">
    <property type="entry name" value="Sig_transdc_His_kin-like_C"/>
</dbReference>
<dbReference type="InterPro" id="IPR036097">
    <property type="entry name" value="HisK_dim/P_sf"/>
</dbReference>
<keyword evidence="11" id="KW-0067">ATP-binding</keyword>
<keyword evidence="8 20" id="KW-0812">Transmembrane</keyword>
<feature type="transmembrane region" description="Helical" evidence="20">
    <location>
        <begin position="29"/>
        <end position="53"/>
    </location>
</feature>
<dbReference type="PANTHER" id="PTHR43047">
    <property type="entry name" value="TWO-COMPONENT HISTIDINE PROTEIN KINASE"/>
    <property type="match status" value="1"/>
</dbReference>
<name>A0A1U9V0U3_CUPNE</name>
<sequence>MQQALDRTRDTLASAFDTLADHARRQQHLYSVTIAGLVAIVLFSGTLLAGLAADQHLDYRRSHVAHYAGVVSQRLHNESSFLRRTVLSIRYYLNANAPAADPSRDAGLDAFRRTGAASLHIDAVRKDYHLLATDATRQAWGAGLPAQYLRLRQIALAAVATQQAFDLDHGAYAISLNEDSEIVIRQPETHARAPLSLDPAWIPRLRTRLTQALLDRTGHAVPTRDEQVWVGPLRDPVDDSLVMVLAGAAYTGDAGDGPTMLVAACVPVQAFLAGLQRPQDTGLLALLNDADAIIDVWPHDAAMPAVSVSDVAARVRDLPRNALRLTRTGIVLAQPLQAGFGLLVYHLPYRLLGAALAAELAVIAGAMLLLTGAIALAARYWSRHLLRRTHAEASRALESELMNQVLVSATPVGLCIVRQHDYAVLTSNSLAETLLSPPHGRLPAAVADALDRQPRGAGNGHASVSSVTVAVEDPPGHGDAAQRFLQVTYAPARYHDEAVLFCAVQDCTAQQALQEQLRSAQRATEAMLRVRSTFFAAMSHEIRTPLNALLGNLELLARSSGLEAHAPRLRALDTAAEALRRIVNDVLDFSKIDAGKLALVDAPFRPVDALESLALTYAPMAAGRPIRFCLHLSPSLDAEVLGDRTRLVQVFNNLLNNAFKFTASGRITMSGELQQEEHGTRRLVCRVSDSGIGMAPALAARVFQPFVQGDAVSASRYGGTGLGLSICARLCELMGGSIRVDSVPDVGSAFTVSVPLPLAAGAEQASTPAAVMRHGHVMVLCRDARAGESLEAWLGTAGWRTDVMESLAAAQECAQRNAPDVIVATDEYPLAALTALAAVRHAAPVPLVWVSMEGPHRPRQCAPGILEVSAFSHRALLDGVDAAAGATPLAVPAPGAAPAARALPAPSAAALTILVAEDNPLNQSLIAEQLQALGCRPIVTGNGTQALAVLESTRVDAVLTDLHMPGMDGQALLHAVHARHPGLPVLAFSAMACSEPAQDWRLRGFSGYVAKPASLQDLEACLRDLPGRSHAAAPSGHDGVPATAAEASDRRRYEDMLRQQLQQDLPALAGILAQQDLPALRHWVHAVAGAFMIVRRQSIVRECRALETLCDAAQTWPPAATVAAEALYKRLQRYAQGAATAH</sequence>
<dbReference type="GO" id="GO:0005886">
    <property type="term" value="C:plasma membrane"/>
    <property type="evidence" value="ECO:0007669"/>
    <property type="project" value="UniProtKB-SubCell"/>
</dbReference>
<dbReference type="InterPro" id="IPR003594">
    <property type="entry name" value="HATPase_dom"/>
</dbReference>
<keyword evidence="11" id="KW-0547">Nucleotide-binding</keyword>
<evidence type="ECO:0000256" key="5">
    <source>
        <dbReference type="ARBA" id="ARBA00022519"/>
    </source>
</evidence>
<keyword evidence="5" id="KW-0997">Cell inner membrane</keyword>
<feature type="domain" description="Response regulatory" evidence="22">
    <location>
        <begin position="912"/>
        <end position="1026"/>
    </location>
</feature>
<dbReference type="InterPro" id="IPR036641">
    <property type="entry name" value="HPT_dom_sf"/>
</dbReference>
<dbReference type="PROSITE" id="PS50109">
    <property type="entry name" value="HIS_KIN"/>
    <property type="match status" value="1"/>
</dbReference>
<evidence type="ECO:0000259" key="23">
    <source>
        <dbReference type="PROSITE" id="PS50894"/>
    </source>
</evidence>
<dbReference type="SMART" id="SM00388">
    <property type="entry name" value="HisKA"/>
    <property type="match status" value="1"/>
</dbReference>
<evidence type="ECO:0000256" key="12">
    <source>
        <dbReference type="ARBA" id="ARBA00022989"/>
    </source>
</evidence>
<dbReference type="KEGG" id="cuh:BJN34_32420"/>
<keyword evidence="15 20" id="KW-0472">Membrane</keyword>
<keyword evidence="14" id="KW-0843">Virulence</keyword>
<evidence type="ECO:0000256" key="13">
    <source>
        <dbReference type="ARBA" id="ARBA00023012"/>
    </source>
</evidence>
<dbReference type="CDD" id="cd16922">
    <property type="entry name" value="HATPase_EvgS-ArcB-TorS-like"/>
    <property type="match status" value="1"/>
</dbReference>
<dbReference type="OrthoDB" id="9796305at2"/>
<dbReference type="PROSITE" id="PS50894">
    <property type="entry name" value="HPT"/>
    <property type="match status" value="1"/>
</dbReference>
<dbReference type="Pfam" id="PF00512">
    <property type="entry name" value="HisKA"/>
    <property type="match status" value="1"/>
</dbReference>
<evidence type="ECO:0000256" key="6">
    <source>
        <dbReference type="ARBA" id="ARBA00022553"/>
    </source>
</evidence>
<keyword evidence="7" id="KW-0808">Transferase</keyword>
<dbReference type="Gene3D" id="3.40.50.2300">
    <property type="match status" value="1"/>
</dbReference>
<evidence type="ECO:0000256" key="15">
    <source>
        <dbReference type="ARBA" id="ARBA00023136"/>
    </source>
</evidence>
<dbReference type="RefSeq" id="WP_078200836.1">
    <property type="nucleotide sequence ID" value="NZ_CP017758.1"/>
</dbReference>
<feature type="transmembrane region" description="Helical" evidence="20">
    <location>
        <begin position="351"/>
        <end position="378"/>
    </location>
</feature>
<dbReference type="Gene3D" id="1.20.120.160">
    <property type="entry name" value="HPT domain"/>
    <property type="match status" value="1"/>
</dbReference>
<dbReference type="SUPFAM" id="SSF55874">
    <property type="entry name" value="ATPase domain of HSP90 chaperone/DNA topoisomerase II/histidine kinase"/>
    <property type="match status" value="1"/>
</dbReference>
<keyword evidence="6 19" id="KW-0597">Phosphoprotein</keyword>
<keyword evidence="10 24" id="KW-0418">Kinase</keyword>
<evidence type="ECO:0000256" key="8">
    <source>
        <dbReference type="ARBA" id="ARBA00022692"/>
    </source>
</evidence>
<dbReference type="InterPro" id="IPR001789">
    <property type="entry name" value="Sig_transdc_resp-reg_receiver"/>
</dbReference>
<feature type="modified residue" description="Phosphohistidine" evidence="18">
    <location>
        <position position="1085"/>
    </location>
</feature>
<dbReference type="Gene3D" id="3.30.565.10">
    <property type="entry name" value="Histidine kinase-like ATPase, C-terminal domain"/>
    <property type="match status" value="1"/>
</dbReference>
<evidence type="ECO:0000256" key="4">
    <source>
        <dbReference type="ARBA" id="ARBA00022475"/>
    </source>
</evidence>
<dbReference type="Proteomes" id="UP000189627">
    <property type="component" value="Chromosome 2"/>
</dbReference>
<feature type="domain" description="Histidine kinase" evidence="21">
    <location>
        <begin position="537"/>
        <end position="758"/>
    </location>
</feature>
<evidence type="ECO:0000256" key="10">
    <source>
        <dbReference type="ARBA" id="ARBA00022777"/>
    </source>
</evidence>
<reference evidence="25" key="1">
    <citation type="submission" date="2017-02" db="EMBL/GenBank/DDBJ databases">
        <title>Complete genome sequence of Cupriavidus necator strain NH9, a 3-chlorobenzoate degrader.</title>
        <authorList>
            <person name="Moriuchi R."/>
            <person name="Dohra H."/>
            <person name="Ogawa N."/>
        </authorList>
    </citation>
    <scope>NUCLEOTIDE SEQUENCE [LARGE SCALE GENOMIC DNA]</scope>
    <source>
        <strain evidence="25">NH9</strain>
    </source>
</reference>
<keyword evidence="4" id="KW-1003">Cell membrane</keyword>
<accession>A0A1U9V0U3</accession>
<evidence type="ECO:0000256" key="1">
    <source>
        <dbReference type="ARBA" id="ARBA00000085"/>
    </source>
</evidence>
<dbReference type="InterPro" id="IPR008207">
    <property type="entry name" value="Sig_transdc_His_kin_Hpt_dom"/>
</dbReference>
<dbReference type="FunFam" id="3.30.565.10:FF:000010">
    <property type="entry name" value="Sensor histidine kinase RcsC"/>
    <property type="match status" value="1"/>
</dbReference>
<feature type="transmembrane region" description="Helical" evidence="20">
    <location>
        <begin position="325"/>
        <end position="345"/>
    </location>
</feature>
<comment type="subcellular location">
    <subcellularLocation>
        <location evidence="2">Cell inner membrane</location>
        <topology evidence="2">Multi-pass membrane protein</topology>
    </subcellularLocation>
</comment>
<dbReference type="SUPFAM" id="SSF52172">
    <property type="entry name" value="CheY-like"/>
    <property type="match status" value="1"/>
</dbReference>
<evidence type="ECO:0000259" key="22">
    <source>
        <dbReference type="PROSITE" id="PS50110"/>
    </source>
</evidence>
<evidence type="ECO:0000256" key="7">
    <source>
        <dbReference type="ARBA" id="ARBA00022679"/>
    </source>
</evidence>
<evidence type="ECO:0000256" key="2">
    <source>
        <dbReference type="ARBA" id="ARBA00004429"/>
    </source>
</evidence>
<organism evidence="24 25">
    <name type="scientific">Cupriavidus necator</name>
    <name type="common">Alcaligenes eutrophus</name>
    <name type="synonym">Ralstonia eutropha</name>
    <dbReference type="NCBI Taxonomy" id="106590"/>
    <lineage>
        <taxon>Bacteria</taxon>
        <taxon>Pseudomonadati</taxon>
        <taxon>Pseudomonadota</taxon>
        <taxon>Betaproteobacteria</taxon>
        <taxon>Burkholderiales</taxon>
        <taxon>Burkholderiaceae</taxon>
        <taxon>Cupriavidus</taxon>
    </lineage>
</organism>
<comment type="function">
    <text evidence="16">Member of the two-component regulatory system BvgS/BvgA. Phosphorylates BvgA via a four-step phosphorelay in response to environmental signals.</text>
</comment>
<evidence type="ECO:0000256" key="9">
    <source>
        <dbReference type="ARBA" id="ARBA00022729"/>
    </source>
</evidence>
<dbReference type="InterPro" id="IPR005467">
    <property type="entry name" value="His_kinase_dom"/>
</dbReference>
<dbReference type="SUPFAM" id="SSF47226">
    <property type="entry name" value="Histidine-containing phosphotransfer domain, HPT domain"/>
    <property type="match status" value="1"/>
</dbReference>
<dbReference type="GO" id="GO:0000155">
    <property type="term" value="F:phosphorelay sensor kinase activity"/>
    <property type="evidence" value="ECO:0007669"/>
    <property type="project" value="InterPro"/>
</dbReference>
<evidence type="ECO:0000256" key="20">
    <source>
        <dbReference type="SAM" id="Phobius"/>
    </source>
</evidence>
<protein>
    <recommendedName>
        <fullName evidence="17">Virulence sensor protein BvgS</fullName>
        <ecNumber evidence="3">2.7.13.3</ecNumber>
    </recommendedName>
</protein>
<feature type="modified residue" description="4-aspartylphosphate" evidence="19">
    <location>
        <position position="961"/>
    </location>
</feature>
<dbReference type="SMART" id="SM00448">
    <property type="entry name" value="REC"/>
    <property type="match status" value="1"/>
</dbReference>
<evidence type="ECO:0000256" key="3">
    <source>
        <dbReference type="ARBA" id="ARBA00012438"/>
    </source>
</evidence>
<evidence type="ECO:0000256" key="11">
    <source>
        <dbReference type="ARBA" id="ARBA00022840"/>
    </source>
</evidence>
<proteinExistence type="predicted"/>
<dbReference type="SUPFAM" id="SSF47384">
    <property type="entry name" value="Homodimeric domain of signal transducing histidine kinase"/>
    <property type="match status" value="1"/>
</dbReference>
<dbReference type="InterPro" id="IPR003661">
    <property type="entry name" value="HisK_dim/P_dom"/>
</dbReference>
<dbReference type="Gene3D" id="1.10.287.130">
    <property type="match status" value="1"/>
</dbReference>
<dbReference type="InterPro" id="IPR011006">
    <property type="entry name" value="CheY-like_superfamily"/>
</dbReference>
<dbReference type="InterPro" id="IPR036890">
    <property type="entry name" value="HATPase_C_sf"/>
</dbReference>
<dbReference type="PROSITE" id="PS50110">
    <property type="entry name" value="RESPONSE_REGULATORY"/>
    <property type="match status" value="1"/>
</dbReference>
<dbReference type="PRINTS" id="PR00344">
    <property type="entry name" value="BCTRLSENSOR"/>
</dbReference>
<gene>
    <name evidence="24" type="ORF">BJN34_32420</name>
</gene>
<evidence type="ECO:0000256" key="18">
    <source>
        <dbReference type="PROSITE-ProRule" id="PRU00110"/>
    </source>
</evidence>
<keyword evidence="12 20" id="KW-1133">Transmembrane helix</keyword>
<evidence type="ECO:0000256" key="16">
    <source>
        <dbReference type="ARBA" id="ARBA00058004"/>
    </source>
</evidence>
<dbReference type="SMART" id="SM00387">
    <property type="entry name" value="HATPase_c"/>
    <property type="match status" value="1"/>
</dbReference>
<dbReference type="CDD" id="cd00082">
    <property type="entry name" value="HisKA"/>
    <property type="match status" value="1"/>
</dbReference>